<keyword evidence="4 7" id="KW-0472">Membrane</keyword>
<dbReference type="Proteomes" id="UP000034664">
    <property type="component" value="Unassembled WGS sequence"/>
</dbReference>
<comment type="catalytic activity">
    <reaction evidence="7">
        <text>a peptidoglycan chain = a peptidoglycan chain with N-acetyl-1,6-anhydromuramyl-[peptide] at the reducing end + a peptidoglycan chain with N-acetylglucosamine at the non-reducing end.</text>
        <dbReference type="EC" id="4.2.2.29"/>
    </reaction>
</comment>
<dbReference type="GO" id="GO:0009252">
    <property type="term" value="P:peptidoglycan biosynthetic process"/>
    <property type="evidence" value="ECO:0007669"/>
    <property type="project" value="UniProtKB-UniRule"/>
</dbReference>
<feature type="site" description="Important for catalytic activity" evidence="7">
    <location>
        <position position="181"/>
    </location>
</feature>
<evidence type="ECO:0000256" key="3">
    <source>
        <dbReference type="ARBA" id="ARBA00022989"/>
    </source>
</evidence>
<comment type="function">
    <text evidence="7">Functions as a peptidoglycan terminase that cleaves nascent peptidoglycan strands endolytically to terminate their elongation.</text>
</comment>
<name>A0A0G0T625_9BACT</name>
<dbReference type="GO" id="GO:0005886">
    <property type="term" value="C:plasma membrane"/>
    <property type="evidence" value="ECO:0007669"/>
    <property type="project" value="UniProtKB-UniRule"/>
</dbReference>
<accession>A0A0G0T625</accession>
<keyword evidence="3 7" id="KW-1133">Transmembrane helix</keyword>
<dbReference type="HAMAP" id="MF_02065">
    <property type="entry name" value="MltG"/>
    <property type="match status" value="1"/>
</dbReference>
<dbReference type="NCBIfam" id="TIGR00247">
    <property type="entry name" value="endolytic transglycosylase MltG"/>
    <property type="match status" value="1"/>
</dbReference>
<evidence type="ECO:0000256" key="1">
    <source>
        <dbReference type="ARBA" id="ARBA00022475"/>
    </source>
</evidence>
<comment type="similarity">
    <text evidence="7">Belongs to the transglycosylase MltG family.</text>
</comment>
<dbReference type="PANTHER" id="PTHR30518:SF2">
    <property type="entry name" value="ENDOLYTIC MUREIN TRANSGLYCOSYLASE"/>
    <property type="match status" value="1"/>
</dbReference>
<evidence type="ECO:0000256" key="5">
    <source>
        <dbReference type="ARBA" id="ARBA00023239"/>
    </source>
</evidence>
<dbReference type="EMBL" id="LBZM01000005">
    <property type="protein sequence ID" value="KKR72483.1"/>
    <property type="molecule type" value="Genomic_DNA"/>
</dbReference>
<dbReference type="InterPro" id="IPR003770">
    <property type="entry name" value="MLTG-like"/>
</dbReference>
<dbReference type="AlphaFoldDB" id="A0A0G0T625"/>
<evidence type="ECO:0000256" key="2">
    <source>
        <dbReference type="ARBA" id="ARBA00022692"/>
    </source>
</evidence>
<dbReference type="PATRIC" id="fig|1618482.3.peg.307"/>
<dbReference type="PANTHER" id="PTHR30518">
    <property type="entry name" value="ENDOLYTIC MUREIN TRANSGLYCOSYLASE"/>
    <property type="match status" value="1"/>
</dbReference>
<organism evidence="8 9">
    <name type="scientific">Candidatus Roizmanbacteria bacterium GW2011_GWB1_40_7</name>
    <dbReference type="NCBI Taxonomy" id="1618482"/>
    <lineage>
        <taxon>Bacteria</taxon>
        <taxon>Candidatus Roizmaniibacteriota</taxon>
    </lineage>
</organism>
<sequence length="301" mass="34438">MLWFREAVLPVNTTEPVTDIFVIQPGEPIRTIANNLEDEGYIRDSLAFFLLVKRLGIERNIQAGDFRLSTAMSAQDIIEELQHGTIDVWVTIPEGWRSEEIAIKLTQELAIPEKEFLQHAEEGYMFPDTYLFPKLASGSAVAEKMRSTFNQKVAKTYLDDIESSEFTLQEIVTLASLVEREARFDEERPIVASVLINRLREGMALDIDATLQYALGYQTDEKDWWKQALTVEDKEINSPYNTYKYPGLPPGPISNPGLSSILAVLHPADTNYFYYLHDGDGRIHLAKTYEEHQQNIETYLR</sequence>
<evidence type="ECO:0000256" key="6">
    <source>
        <dbReference type="ARBA" id="ARBA00023316"/>
    </source>
</evidence>
<comment type="caution">
    <text evidence="8">The sequence shown here is derived from an EMBL/GenBank/DDBJ whole genome shotgun (WGS) entry which is preliminary data.</text>
</comment>
<dbReference type="Pfam" id="PF02618">
    <property type="entry name" value="YceG"/>
    <property type="match status" value="1"/>
</dbReference>
<keyword evidence="1 7" id="KW-1003">Cell membrane</keyword>
<evidence type="ECO:0000313" key="9">
    <source>
        <dbReference type="Proteomes" id="UP000034664"/>
    </source>
</evidence>
<dbReference type="GO" id="GO:0008932">
    <property type="term" value="F:lytic endotransglycosylase activity"/>
    <property type="evidence" value="ECO:0007669"/>
    <property type="project" value="UniProtKB-UniRule"/>
</dbReference>
<protein>
    <recommendedName>
        <fullName evidence="7">Endolytic murein transglycosylase</fullName>
        <ecNumber evidence="7">4.2.2.29</ecNumber>
    </recommendedName>
    <alternativeName>
        <fullName evidence="7">Peptidoglycan lytic transglycosylase</fullName>
    </alternativeName>
    <alternativeName>
        <fullName evidence="7">Peptidoglycan polymerization terminase</fullName>
    </alternativeName>
</protein>
<reference evidence="8 9" key="1">
    <citation type="journal article" date="2015" name="Nature">
        <title>rRNA introns, odd ribosomes, and small enigmatic genomes across a large radiation of phyla.</title>
        <authorList>
            <person name="Brown C.T."/>
            <person name="Hug L.A."/>
            <person name="Thomas B.C."/>
            <person name="Sharon I."/>
            <person name="Castelle C.J."/>
            <person name="Singh A."/>
            <person name="Wilkins M.J."/>
            <person name="Williams K.H."/>
            <person name="Banfield J.F."/>
        </authorList>
    </citation>
    <scope>NUCLEOTIDE SEQUENCE [LARGE SCALE GENOMIC DNA]</scope>
</reference>
<evidence type="ECO:0000313" key="8">
    <source>
        <dbReference type="EMBL" id="KKR72483.1"/>
    </source>
</evidence>
<keyword evidence="5 7" id="KW-0456">Lyase</keyword>
<gene>
    <name evidence="7" type="primary">mltG</name>
    <name evidence="8" type="ORF">UU14_C0005G0051</name>
</gene>
<dbReference type="EC" id="4.2.2.29" evidence="7"/>
<dbReference type="Gene3D" id="3.30.1490.480">
    <property type="entry name" value="Endolytic murein transglycosylase"/>
    <property type="match status" value="1"/>
</dbReference>
<keyword evidence="6 7" id="KW-0961">Cell wall biogenesis/degradation</keyword>
<proteinExistence type="inferred from homology"/>
<evidence type="ECO:0000256" key="4">
    <source>
        <dbReference type="ARBA" id="ARBA00023136"/>
    </source>
</evidence>
<dbReference type="CDD" id="cd08010">
    <property type="entry name" value="MltG_like"/>
    <property type="match status" value="1"/>
</dbReference>
<keyword evidence="2 7" id="KW-0812">Transmembrane</keyword>
<dbReference type="GO" id="GO:0071555">
    <property type="term" value="P:cell wall organization"/>
    <property type="evidence" value="ECO:0007669"/>
    <property type="project" value="UniProtKB-KW"/>
</dbReference>
<evidence type="ECO:0000256" key="7">
    <source>
        <dbReference type="HAMAP-Rule" id="MF_02065"/>
    </source>
</evidence>